<evidence type="ECO:0000313" key="2">
    <source>
        <dbReference type="EMBL" id="OCF32097.1"/>
    </source>
</evidence>
<dbReference type="Proteomes" id="UP000092666">
    <property type="component" value="Unassembled WGS sequence"/>
</dbReference>
<reference evidence="3" key="2">
    <citation type="submission" date="2013-12" db="EMBL/GenBank/DDBJ databases">
        <title>Evolution of pathogenesis and genome organization in the Tremellales.</title>
        <authorList>
            <person name="Cuomo C."/>
            <person name="Litvintseva A."/>
            <person name="Heitman J."/>
            <person name="Chen Y."/>
            <person name="Sun S."/>
            <person name="Springer D."/>
            <person name="Dromer F."/>
            <person name="Young S."/>
            <person name="Zeng Q."/>
            <person name="Chapman S."/>
            <person name="Gujja S."/>
            <person name="Saif S."/>
            <person name="Birren B."/>
        </authorList>
    </citation>
    <scope>NUCLEOTIDE SEQUENCE [LARGE SCALE GENOMIC DNA]</scope>
    <source>
        <strain evidence="3">BCC8398</strain>
    </source>
</reference>
<feature type="compositionally biased region" description="Low complexity" evidence="1">
    <location>
        <begin position="1"/>
        <end position="21"/>
    </location>
</feature>
<proteinExistence type="predicted"/>
<dbReference type="AlphaFoldDB" id="A0A1B9GM27"/>
<feature type="region of interest" description="Disordered" evidence="1">
    <location>
        <begin position="73"/>
        <end position="117"/>
    </location>
</feature>
<reference evidence="2 3" key="1">
    <citation type="submission" date="2013-07" db="EMBL/GenBank/DDBJ databases">
        <title>The Genome Sequence of Cryptococcus heveanensis BCC8398.</title>
        <authorList>
            <consortium name="The Broad Institute Genome Sequencing Platform"/>
            <person name="Cuomo C."/>
            <person name="Litvintseva A."/>
            <person name="Chen Y."/>
            <person name="Heitman J."/>
            <person name="Sun S."/>
            <person name="Springer D."/>
            <person name="Dromer F."/>
            <person name="Young S.K."/>
            <person name="Zeng Q."/>
            <person name="Gargeya S."/>
            <person name="Fitzgerald M."/>
            <person name="Abouelleil A."/>
            <person name="Alvarado L."/>
            <person name="Berlin A.M."/>
            <person name="Chapman S.B."/>
            <person name="Dewar J."/>
            <person name="Goldberg J."/>
            <person name="Griggs A."/>
            <person name="Gujja S."/>
            <person name="Hansen M."/>
            <person name="Howarth C."/>
            <person name="Imamovic A."/>
            <person name="Larimer J."/>
            <person name="McCowan C."/>
            <person name="Murphy C."/>
            <person name="Pearson M."/>
            <person name="Priest M."/>
            <person name="Roberts A."/>
            <person name="Saif S."/>
            <person name="Shea T."/>
            <person name="Sykes S."/>
            <person name="Wortman J."/>
            <person name="Nusbaum C."/>
            <person name="Birren B."/>
        </authorList>
    </citation>
    <scope>NUCLEOTIDE SEQUENCE [LARGE SCALE GENOMIC DNA]</scope>
    <source>
        <strain evidence="2 3">BCC8398</strain>
    </source>
</reference>
<accession>A0A1B9GM27</accession>
<evidence type="ECO:0000313" key="3">
    <source>
        <dbReference type="Proteomes" id="UP000092666"/>
    </source>
</evidence>
<keyword evidence="3" id="KW-1185">Reference proteome</keyword>
<sequence>MSGLTTPSAAPSTSSSSYPSTHIATPVSVSFPNDTDTDLDQTDGVDGDDEKLIICTKEHAFYCFEVLVDHFKQQEQQHGQGKNKLGFGLGLARKHKSSSSDADSSEVKPTFKNKNDK</sequence>
<organism evidence="2 3">
    <name type="scientific">Kwoniella heveanensis BCC8398</name>
    <dbReference type="NCBI Taxonomy" id="1296120"/>
    <lineage>
        <taxon>Eukaryota</taxon>
        <taxon>Fungi</taxon>
        <taxon>Dikarya</taxon>
        <taxon>Basidiomycota</taxon>
        <taxon>Agaricomycotina</taxon>
        <taxon>Tremellomycetes</taxon>
        <taxon>Tremellales</taxon>
        <taxon>Cryptococcaceae</taxon>
        <taxon>Kwoniella</taxon>
    </lineage>
</organism>
<evidence type="ECO:0000256" key="1">
    <source>
        <dbReference type="SAM" id="MobiDB-lite"/>
    </source>
</evidence>
<name>A0A1B9GM27_9TREE</name>
<gene>
    <name evidence="2" type="ORF">I316_06253</name>
</gene>
<dbReference type="EMBL" id="KV700130">
    <property type="protein sequence ID" value="OCF32097.1"/>
    <property type="molecule type" value="Genomic_DNA"/>
</dbReference>
<feature type="compositionally biased region" description="Acidic residues" evidence="1">
    <location>
        <begin position="35"/>
        <end position="47"/>
    </location>
</feature>
<protein>
    <submittedName>
        <fullName evidence="2">Uncharacterized protein</fullName>
    </submittedName>
</protein>
<feature type="region of interest" description="Disordered" evidence="1">
    <location>
        <begin position="1"/>
        <end position="47"/>
    </location>
</feature>